<evidence type="ECO:0000313" key="8">
    <source>
        <dbReference type="Proteomes" id="UP000466681"/>
    </source>
</evidence>
<feature type="transmembrane region" description="Helical" evidence="6">
    <location>
        <begin position="84"/>
        <end position="103"/>
    </location>
</feature>
<evidence type="ECO:0000256" key="1">
    <source>
        <dbReference type="ARBA" id="ARBA00004651"/>
    </source>
</evidence>
<dbReference type="Proteomes" id="UP000466681">
    <property type="component" value="Chromosome"/>
</dbReference>
<reference evidence="7 8" key="1">
    <citation type="journal article" date="2019" name="Emerg. Microbes Infect.">
        <title>Comprehensive subspecies identification of 175 nontuberculous mycobacteria species based on 7547 genomic profiles.</title>
        <authorList>
            <person name="Matsumoto Y."/>
            <person name="Kinjo T."/>
            <person name="Motooka D."/>
            <person name="Nabeya D."/>
            <person name="Jung N."/>
            <person name="Uechi K."/>
            <person name="Horii T."/>
            <person name="Iida T."/>
            <person name="Fujita J."/>
            <person name="Nakamura S."/>
        </authorList>
    </citation>
    <scope>NUCLEOTIDE SEQUENCE [LARGE SCALE GENOMIC DNA]</scope>
    <source>
        <strain evidence="7 8">JCM 6375</strain>
    </source>
</reference>
<dbReference type="InterPro" id="IPR005171">
    <property type="entry name" value="Cyt_c_oxidase_su4_prok"/>
</dbReference>
<evidence type="ECO:0008006" key="9">
    <source>
        <dbReference type="Google" id="ProtNLM"/>
    </source>
</evidence>
<dbReference type="KEGG" id="mmor:MMOR_10390"/>
<keyword evidence="4 6" id="KW-1133">Transmembrane helix</keyword>
<accession>A0AAD1H759</accession>
<keyword evidence="2" id="KW-1003">Cell membrane</keyword>
<name>A0AAD1H759_9MYCO</name>
<dbReference type="EMBL" id="AP022560">
    <property type="protein sequence ID" value="BBX00103.1"/>
    <property type="molecule type" value="Genomic_DNA"/>
</dbReference>
<organism evidence="7 8">
    <name type="scientific">Mycolicibacterium moriokaense</name>
    <dbReference type="NCBI Taxonomy" id="39691"/>
    <lineage>
        <taxon>Bacteria</taxon>
        <taxon>Bacillati</taxon>
        <taxon>Actinomycetota</taxon>
        <taxon>Actinomycetes</taxon>
        <taxon>Mycobacteriales</taxon>
        <taxon>Mycobacteriaceae</taxon>
        <taxon>Mycolicibacterium</taxon>
    </lineage>
</organism>
<sequence length="104" mass="10933">MTVQSRTIQPTDSTKISLTDPLVVSWAVLVALTLTSLWLGAGHSVAGMSGRAATMIILVVAFAKAGLVAAHFMEVKSAAPPLRWIVGTLLSVAMVVTLALYLWA</sequence>
<keyword evidence="3 6" id="KW-0812">Transmembrane</keyword>
<keyword evidence="5 6" id="KW-0472">Membrane</keyword>
<evidence type="ECO:0000256" key="5">
    <source>
        <dbReference type="ARBA" id="ARBA00023136"/>
    </source>
</evidence>
<proteinExistence type="predicted"/>
<evidence type="ECO:0000256" key="3">
    <source>
        <dbReference type="ARBA" id="ARBA00022692"/>
    </source>
</evidence>
<keyword evidence="8" id="KW-1185">Reference proteome</keyword>
<dbReference type="RefSeq" id="WP_083156516.1">
    <property type="nucleotide sequence ID" value="NZ_AP022560.1"/>
</dbReference>
<dbReference type="GO" id="GO:0005886">
    <property type="term" value="C:plasma membrane"/>
    <property type="evidence" value="ECO:0007669"/>
    <property type="project" value="UniProtKB-SubCell"/>
</dbReference>
<evidence type="ECO:0000256" key="6">
    <source>
        <dbReference type="SAM" id="Phobius"/>
    </source>
</evidence>
<comment type="subcellular location">
    <subcellularLocation>
        <location evidence="1">Cell membrane</location>
        <topology evidence="1">Multi-pass membrane protein</topology>
    </subcellularLocation>
</comment>
<evidence type="ECO:0000313" key="7">
    <source>
        <dbReference type="EMBL" id="BBX00103.1"/>
    </source>
</evidence>
<evidence type="ECO:0000256" key="4">
    <source>
        <dbReference type="ARBA" id="ARBA00022989"/>
    </source>
</evidence>
<evidence type="ECO:0000256" key="2">
    <source>
        <dbReference type="ARBA" id="ARBA00022475"/>
    </source>
</evidence>
<dbReference type="Pfam" id="PF03626">
    <property type="entry name" value="COX4_pro"/>
    <property type="match status" value="1"/>
</dbReference>
<feature type="transmembrane region" description="Helical" evidence="6">
    <location>
        <begin position="23"/>
        <end position="41"/>
    </location>
</feature>
<dbReference type="AlphaFoldDB" id="A0AAD1H759"/>
<protein>
    <recommendedName>
        <fullName evidence="9">Cytochrome c oxidase subunit IV</fullName>
    </recommendedName>
</protein>
<gene>
    <name evidence="7" type="ORF">MMOR_10390</name>
</gene>
<feature type="transmembrane region" description="Helical" evidence="6">
    <location>
        <begin position="53"/>
        <end position="72"/>
    </location>
</feature>